<sequence length="287" mass="33112">MLSRSLSPSSARAIASGGTDAQASHLQPLEEDDAIAAIDTQMLLVADLEDEYWHAHFFQEPYYVAGRSYDQYRPAYRLGWKSALQHPDANFGDLVKQLEVRWPHQRTTSLLPWREVHVAVRDGWRHAGLQMRNVQQHAPSLMRGHEIAGVIDPLHHACLTLAGELQRMHCIPMSDFSRQVIERHIHMLQSMIDGLQSLTPAVVQIPVSPWHKRLRFHWLKLKSSLSDWVPAQVFEMCEFREKNLLSAYQRALRKHLAPEAKAMLQLHAKQLQSHVEKLHWVRHNTVL</sequence>
<dbReference type="RefSeq" id="WP_191724610.1">
    <property type="nucleotide sequence ID" value="NZ_JACSQK010000010.1"/>
</dbReference>
<evidence type="ECO:0000313" key="2">
    <source>
        <dbReference type="EMBL" id="MBD7962194.1"/>
    </source>
</evidence>
<dbReference type="InterPro" id="IPR012347">
    <property type="entry name" value="Ferritin-like"/>
</dbReference>
<keyword evidence="3" id="KW-1185">Reference proteome</keyword>
<reference evidence="2 3" key="1">
    <citation type="submission" date="2020-08" db="EMBL/GenBank/DDBJ databases">
        <title>A Genomic Blueprint of the Chicken Gut Microbiome.</title>
        <authorList>
            <person name="Gilroy R."/>
            <person name="Ravi A."/>
            <person name="Getino M."/>
            <person name="Pursley I."/>
            <person name="Horton D.L."/>
            <person name="Alikhan N.-F."/>
            <person name="Baker D."/>
            <person name="Gharbi K."/>
            <person name="Hall N."/>
            <person name="Watson M."/>
            <person name="Adriaenssens E.M."/>
            <person name="Foster-Nyarko E."/>
            <person name="Jarju S."/>
            <person name="Secka A."/>
            <person name="Antonio M."/>
            <person name="Oren A."/>
            <person name="Chaudhuri R."/>
            <person name="La Ragione R.M."/>
            <person name="Hildebrand F."/>
            <person name="Pallen M.J."/>
        </authorList>
    </citation>
    <scope>NUCLEOTIDE SEQUENCE [LARGE SCALE GENOMIC DNA]</scope>
    <source>
        <strain evidence="2 3">Sa2CVA6</strain>
    </source>
</reference>
<organism evidence="2 3">
    <name type="scientific">Comamonas avium</name>
    <dbReference type="NCBI Taxonomy" id="2762231"/>
    <lineage>
        <taxon>Bacteria</taxon>
        <taxon>Pseudomonadati</taxon>
        <taxon>Pseudomonadota</taxon>
        <taxon>Betaproteobacteria</taxon>
        <taxon>Burkholderiales</taxon>
        <taxon>Comamonadaceae</taxon>
        <taxon>Comamonas</taxon>
    </lineage>
</organism>
<dbReference type="Proteomes" id="UP000634919">
    <property type="component" value="Unassembled WGS sequence"/>
</dbReference>
<name>A0ABR8SFS7_9BURK</name>
<feature type="compositionally biased region" description="Low complexity" evidence="1">
    <location>
        <begin position="1"/>
        <end position="16"/>
    </location>
</feature>
<dbReference type="EMBL" id="JACSQK010000010">
    <property type="protein sequence ID" value="MBD7962194.1"/>
    <property type="molecule type" value="Genomic_DNA"/>
</dbReference>
<evidence type="ECO:0000313" key="3">
    <source>
        <dbReference type="Proteomes" id="UP000634919"/>
    </source>
</evidence>
<protein>
    <submittedName>
        <fullName evidence="2">Uncharacterized protein</fullName>
    </submittedName>
</protein>
<evidence type="ECO:0000256" key="1">
    <source>
        <dbReference type="SAM" id="MobiDB-lite"/>
    </source>
</evidence>
<accession>A0ABR8SFS7</accession>
<proteinExistence type="predicted"/>
<feature type="region of interest" description="Disordered" evidence="1">
    <location>
        <begin position="1"/>
        <end position="23"/>
    </location>
</feature>
<gene>
    <name evidence="2" type="ORF">H9646_17120</name>
</gene>
<comment type="caution">
    <text evidence="2">The sequence shown here is derived from an EMBL/GenBank/DDBJ whole genome shotgun (WGS) entry which is preliminary data.</text>
</comment>
<dbReference type="Gene3D" id="1.20.1260.10">
    <property type="match status" value="1"/>
</dbReference>